<feature type="signal peptide" evidence="2">
    <location>
        <begin position="1"/>
        <end position="22"/>
    </location>
</feature>
<evidence type="ECO:0008006" key="5">
    <source>
        <dbReference type="Google" id="ProtNLM"/>
    </source>
</evidence>
<comment type="caution">
    <text evidence="3">The sequence shown here is derived from an EMBL/GenBank/DDBJ whole genome shotgun (WGS) entry which is preliminary data.</text>
</comment>
<dbReference type="Pfam" id="PF01547">
    <property type="entry name" value="SBP_bac_1"/>
    <property type="match status" value="1"/>
</dbReference>
<feature type="chain" id="PRO_5005315030" description="ABC transporter substrate-binding protein" evidence="2">
    <location>
        <begin position="23"/>
        <end position="446"/>
    </location>
</feature>
<name>A0A0J9BG30_9FIRM</name>
<dbReference type="EMBL" id="ADLK01000056">
    <property type="protein sequence ID" value="KMW11289.1"/>
    <property type="molecule type" value="Genomic_DNA"/>
</dbReference>
<dbReference type="PATRIC" id="fig|742734.4.peg.615"/>
<sequence length="446" mass="48797">MKKSIVGMWLSCMMAISMVACGGTETQSVSPGDATQGAESGQNASVADDAKTISLLGFLKPGGDSPREQGAGEVLKTFTEKTGYGLTTEIVGWEQVEPKLLVGVESGNPPDVTFVRMQSLSVEANADALMPLDDFIERDFDEATKEDFLLWDEIGTYNGKKYALPMSIIPYGVYVRDDLMKEAGITKDPTTWDEFLVAAEKMNSSAASGFMFWGSAAQPAAVDYLQPMVESFGGKLLDNNGKAVFDSPEAMKAFYLIKSMVFEYKVVPSNVASLKYDETSDMFTAGRAAMYWDGSHRASKYLEGIGEEYLRLMPLPSETGEVPGPSYISYWALGIPKNSKNPELAWEYIKNFVETSSQSTYAKVSGEVPVRKSAMEDDYFKTDPNGQRIKWFVDYVDANGTIGVAPVDFSKLSEVLSMAVQEIITDSNSDVETIVTKACADYNAEK</sequence>
<dbReference type="Gene3D" id="3.40.190.10">
    <property type="entry name" value="Periplasmic binding protein-like II"/>
    <property type="match status" value="1"/>
</dbReference>
<dbReference type="SUPFAM" id="SSF53850">
    <property type="entry name" value="Periplasmic binding protein-like II"/>
    <property type="match status" value="1"/>
</dbReference>
<dbReference type="AlphaFoldDB" id="A0A0J9BG30"/>
<dbReference type="PANTHER" id="PTHR43649">
    <property type="entry name" value="ARABINOSE-BINDING PROTEIN-RELATED"/>
    <property type="match status" value="1"/>
</dbReference>
<dbReference type="InterPro" id="IPR006059">
    <property type="entry name" value="SBP"/>
</dbReference>
<feature type="region of interest" description="Disordered" evidence="1">
    <location>
        <begin position="25"/>
        <end position="44"/>
    </location>
</feature>
<evidence type="ECO:0000256" key="2">
    <source>
        <dbReference type="SAM" id="SignalP"/>
    </source>
</evidence>
<dbReference type="PANTHER" id="PTHR43649:SF12">
    <property type="entry name" value="DIACETYLCHITOBIOSE BINDING PROTEIN DASA"/>
    <property type="match status" value="1"/>
</dbReference>
<protein>
    <recommendedName>
        <fullName evidence="5">ABC transporter substrate-binding protein</fullName>
    </recommendedName>
</protein>
<dbReference type="OrthoDB" id="41208at2"/>
<evidence type="ECO:0000313" key="3">
    <source>
        <dbReference type="EMBL" id="KMW11289.1"/>
    </source>
</evidence>
<keyword evidence="2" id="KW-0732">Signal</keyword>
<proteinExistence type="predicted"/>
<dbReference type="GeneID" id="93163129"/>
<dbReference type="CDD" id="cd13585">
    <property type="entry name" value="PBP2_TMBP_like"/>
    <property type="match status" value="1"/>
</dbReference>
<dbReference type="Proteomes" id="UP000037392">
    <property type="component" value="Unassembled WGS sequence"/>
</dbReference>
<reference evidence="3 4" key="1">
    <citation type="submission" date="2011-04" db="EMBL/GenBank/DDBJ databases">
        <title>The Genome Sequence of Clostridium citroniae WAL-19142.</title>
        <authorList>
            <consortium name="The Broad Institute Genome Sequencing Platform"/>
            <person name="Earl A."/>
            <person name="Ward D."/>
            <person name="Feldgarden M."/>
            <person name="Gevers D."/>
            <person name="Warren Y.A."/>
            <person name="Tyrrell K.L."/>
            <person name="Citron D.M."/>
            <person name="Goldstein E.J."/>
            <person name="Daigneault M."/>
            <person name="Allen-Vercoe E."/>
            <person name="Young S.K."/>
            <person name="Zeng Q."/>
            <person name="Gargeya S."/>
            <person name="Fitzgerald M."/>
            <person name="Haas B."/>
            <person name="Abouelleil A."/>
            <person name="Alvarado L."/>
            <person name="Arachchi H.M."/>
            <person name="Berlin A."/>
            <person name="Brown A."/>
            <person name="Chapman S.B."/>
            <person name="Chen Z."/>
            <person name="Dunbar C."/>
            <person name="Freedman E."/>
            <person name="Gearin G."/>
            <person name="Gellesch M."/>
            <person name="Goldberg J."/>
            <person name="Griggs A."/>
            <person name="Gujja S."/>
            <person name="Heilman E.R."/>
            <person name="Heiman D."/>
            <person name="Howarth C."/>
            <person name="Larson L."/>
            <person name="Lui A."/>
            <person name="MacDonald P.J."/>
            <person name="Mehta T."/>
            <person name="Montmayeur A."/>
            <person name="Murphy C."/>
            <person name="Neiman D."/>
            <person name="Pearson M."/>
            <person name="Priest M."/>
            <person name="Roberts A."/>
            <person name="Saif S."/>
            <person name="Shea T."/>
            <person name="Shenoy N."/>
            <person name="Sisk P."/>
            <person name="Stolte C."/>
            <person name="Sykes S."/>
            <person name="White J."/>
            <person name="Yandava C."/>
            <person name="Wortman J."/>
            <person name="Nusbaum C."/>
            <person name="Birren B."/>
        </authorList>
    </citation>
    <scope>NUCLEOTIDE SEQUENCE [LARGE SCALE GENOMIC DNA]</scope>
    <source>
        <strain evidence="3 4">WAL-19142</strain>
    </source>
</reference>
<dbReference type="PROSITE" id="PS51257">
    <property type="entry name" value="PROKAR_LIPOPROTEIN"/>
    <property type="match status" value="1"/>
</dbReference>
<dbReference type="InterPro" id="IPR050490">
    <property type="entry name" value="Bact_solute-bd_prot1"/>
</dbReference>
<accession>A0A0J9BG30</accession>
<evidence type="ECO:0000256" key="1">
    <source>
        <dbReference type="SAM" id="MobiDB-lite"/>
    </source>
</evidence>
<organism evidence="3 4">
    <name type="scientific">[Clostridium] citroniae WAL-19142</name>
    <dbReference type="NCBI Taxonomy" id="742734"/>
    <lineage>
        <taxon>Bacteria</taxon>
        <taxon>Bacillati</taxon>
        <taxon>Bacillota</taxon>
        <taxon>Clostridia</taxon>
        <taxon>Lachnospirales</taxon>
        <taxon>Lachnospiraceae</taxon>
        <taxon>Enterocloster</taxon>
    </lineage>
</organism>
<dbReference type="RefSeq" id="WP_048929130.1">
    <property type="nucleotide sequence ID" value="NZ_KQ235875.1"/>
</dbReference>
<gene>
    <name evidence="3" type="ORF">HMPREF9470_00576</name>
</gene>
<evidence type="ECO:0000313" key="4">
    <source>
        <dbReference type="Proteomes" id="UP000037392"/>
    </source>
</evidence>